<gene>
    <name evidence="2" type="ORF">UT16_C0003G0002</name>
</gene>
<sequence length="84" mass="10085">MGKEGNKTSLTPEEETLILVRKLWQAEKWRRFWGILRYVIYIGVIFGTFYFLTPYIERYFNIVQGLRSAQSPQELQKVLQQLQK</sequence>
<protein>
    <submittedName>
        <fullName evidence="2">Uncharacterized protein</fullName>
    </submittedName>
</protein>
<name>A0A0G0P437_9BACT</name>
<keyword evidence="1" id="KW-0812">Transmembrane</keyword>
<reference evidence="2 3" key="1">
    <citation type="journal article" date="2015" name="Nature">
        <title>rRNA introns, odd ribosomes, and small enigmatic genomes across a large radiation of phyla.</title>
        <authorList>
            <person name="Brown C.T."/>
            <person name="Hug L.A."/>
            <person name="Thomas B.C."/>
            <person name="Sharon I."/>
            <person name="Castelle C.J."/>
            <person name="Singh A."/>
            <person name="Wilkins M.J."/>
            <person name="Williams K.H."/>
            <person name="Banfield J.F."/>
        </authorList>
    </citation>
    <scope>NUCLEOTIDE SEQUENCE [LARGE SCALE GENOMIC DNA]</scope>
</reference>
<comment type="caution">
    <text evidence="2">The sequence shown here is derived from an EMBL/GenBank/DDBJ whole genome shotgun (WGS) entry which is preliminary data.</text>
</comment>
<feature type="transmembrane region" description="Helical" evidence="1">
    <location>
        <begin position="38"/>
        <end position="56"/>
    </location>
</feature>
<evidence type="ECO:0000313" key="3">
    <source>
        <dbReference type="Proteomes" id="UP000034706"/>
    </source>
</evidence>
<proteinExistence type="predicted"/>
<evidence type="ECO:0000313" key="2">
    <source>
        <dbReference type="EMBL" id="KKQ92894.1"/>
    </source>
</evidence>
<organism evidence="2 3">
    <name type="scientific">Candidatus Azambacteria bacterium GW2011_GWA2_39_10</name>
    <dbReference type="NCBI Taxonomy" id="1618611"/>
    <lineage>
        <taxon>Bacteria</taxon>
        <taxon>Candidatus Azamiibacteriota</taxon>
    </lineage>
</organism>
<keyword evidence="1" id="KW-1133">Transmembrane helix</keyword>
<dbReference type="Proteomes" id="UP000034706">
    <property type="component" value="Unassembled WGS sequence"/>
</dbReference>
<dbReference type="EMBL" id="LBVT01000003">
    <property type="protein sequence ID" value="KKQ92894.1"/>
    <property type="molecule type" value="Genomic_DNA"/>
</dbReference>
<dbReference type="AlphaFoldDB" id="A0A0G0P437"/>
<keyword evidence="1" id="KW-0472">Membrane</keyword>
<evidence type="ECO:0000256" key="1">
    <source>
        <dbReference type="SAM" id="Phobius"/>
    </source>
</evidence>
<accession>A0A0G0P437</accession>